<reference evidence="4" key="1">
    <citation type="submission" date="2015-11" db="EMBL/GenBank/DDBJ databases">
        <title>De novo transcriptome assembly of four potential Pierce s Disease insect vectors from Arizona vineyards.</title>
        <authorList>
            <person name="Tassone E.E."/>
        </authorList>
    </citation>
    <scope>NUCLEOTIDE SEQUENCE</scope>
</reference>
<organism evidence="4">
    <name type="scientific">Homalodisca liturata</name>
    <dbReference type="NCBI Taxonomy" id="320908"/>
    <lineage>
        <taxon>Eukaryota</taxon>
        <taxon>Metazoa</taxon>
        <taxon>Ecdysozoa</taxon>
        <taxon>Arthropoda</taxon>
        <taxon>Hexapoda</taxon>
        <taxon>Insecta</taxon>
        <taxon>Pterygota</taxon>
        <taxon>Neoptera</taxon>
        <taxon>Paraneoptera</taxon>
        <taxon>Hemiptera</taxon>
        <taxon>Auchenorrhyncha</taxon>
        <taxon>Membracoidea</taxon>
        <taxon>Cicadellidae</taxon>
        <taxon>Cicadellinae</taxon>
        <taxon>Proconiini</taxon>
        <taxon>Homalodisca</taxon>
    </lineage>
</organism>
<gene>
    <name evidence="4" type="ORF">g.58873</name>
</gene>
<keyword evidence="1" id="KW-0862">Zinc</keyword>
<name>A0A1B6JLJ5_9HEMI</name>
<keyword evidence="1" id="KW-0479">Metal-binding</keyword>
<accession>A0A1B6JLJ5</accession>
<dbReference type="PROSITE" id="PS50157">
    <property type="entry name" value="ZINC_FINGER_C2H2_2"/>
    <property type="match status" value="1"/>
</dbReference>
<feature type="compositionally biased region" description="Pro residues" evidence="2">
    <location>
        <begin position="111"/>
        <end position="131"/>
    </location>
</feature>
<proteinExistence type="predicted"/>
<dbReference type="SMART" id="SM00355">
    <property type="entry name" value="ZnF_C2H2"/>
    <property type="match status" value="2"/>
</dbReference>
<dbReference type="EMBL" id="GECU01007677">
    <property type="protein sequence ID" value="JAT00030.1"/>
    <property type="molecule type" value="Transcribed_RNA"/>
</dbReference>
<dbReference type="Gene3D" id="3.30.160.60">
    <property type="entry name" value="Classic Zinc Finger"/>
    <property type="match status" value="1"/>
</dbReference>
<dbReference type="GO" id="GO:0008270">
    <property type="term" value="F:zinc ion binding"/>
    <property type="evidence" value="ECO:0007669"/>
    <property type="project" value="UniProtKB-KW"/>
</dbReference>
<sequence length="131" mass="15160">MSIVVAGMAMRPPFFPAWGLPPFLFQRWGTPGSPREMPPPKLKCQSCHRLYQSKFTLWRHLKYECGKDPKFTCMFCPKRAYYKTEIWRHMKTRHGQFFTEPPNQMMVPVKPAGPLPPPPVPPPPQPQGVNL</sequence>
<dbReference type="AlphaFoldDB" id="A0A1B6JLJ5"/>
<evidence type="ECO:0000256" key="2">
    <source>
        <dbReference type="SAM" id="MobiDB-lite"/>
    </source>
</evidence>
<feature type="region of interest" description="Disordered" evidence="2">
    <location>
        <begin position="98"/>
        <end position="131"/>
    </location>
</feature>
<evidence type="ECO:0000259" key="3">
    <source>
        <dbReference type="PROSITE" id="PS50157"/>
    </source>
</evidence>
<evidence type="ECO:0000256" key="1">
    <source>
        <dbReference type="PROSITE-ProRule" id="PRU00042"/>
    </source>
</evidence>
<protein>
    <recommendedName>
        <fullName evidence="3">C2H2-type domain-containing protein</fullName>
    </recommendedName>
</protein>
<keyword evidence="1" id="KW-0863">Zinc-finger</keyword>
<feature type="domain" description="C2H2-type" evidence="3">
    <location>
        <begin position="42"/>
        <end position="69"/>
    </location>
</feature>
<evidence type="ECO:0000313" key="4">
    <source>
        <dbReference type="EMBL" id="JAT00030.1"/>
    </source>
</evidence>
<dbReference type="InterPro" id="IPR013087">
    <property type="entry name" value="Znf_C2H2_type"/>
</dbReference>